<evidence type="ECO:0000313" key="3">
    <source>
        <dbReference type="Proteomes" id="UP000037515"/>
    </source>
</evidence>
<evidence type="ECO:0000259" key="1">
    <source>
        <dbReference type="PROSITE" id="PS51534"/>
    </source>
</evidence>
<dbReference type="PATRIC" id="fig|693.5.peg.3679"/>
<dbReference type="InterPro" id="IPR013568">
    <property type="entry name" value="SEFIR_dom"/>
</dbReference>
<dbReference type="AlphaFoldDB" id="A0A0M0HJB6"/>
<dbReference type="Pfam" id="PF13676">
    <property type="entry name" value="TIR_2"/>
    <property type="match status" value="1"/>
</dbReference>
<reference evidence="3" key="1">
    <citation type="submission" date="2015-08" db="EMBL/GenBank/DDBJ databases">
        <title>Vibrio galatheae sp. nov., a novel member of the Vibrionaceae family isolated from the Solomon Islands.</title>
        <authorList>
            <person name="Giubergia S."/>
            <person name="Machado H."/>
            <person name="Mateiu R.V."/>
            <person name="Gram L."/>
        </authorList>
    </citation>
    <scope>NUCLEOTIDE SEQUENCE [LARGE SCALE GENOMIC DNA]</scope>
    <source>
        <strain evidence="3">DSM 19584</strain>
    </source>
</reference>
<dbReference type="InterPro" id="IPR035897">
    <property type="entry name" value="Toll_tir_struct_dom_sf"/>
</dbReference>
<name>A0A0M0HJB6_VIBNE</name>
<dbReference type="GO" id="GO:0007165">
    <property type="term" value="P:signal transduction"/>
    <property type="evidence" value="ECO:0007669"/>
    <property type="project" value="InterPro"/>
</dbReference>
<sequence>MSTTVPKVFISYSHDDQAHKKWVLELAQRLRNSGVDAILDQFRVGLGDDLGSFMERSVSESDRIIMVCTDTYVTKANDGLGGVGYEKMIMTADYMTKIDSNKVIPLIRQHGTNNVPTFLKSRLHINFSREDEFELQFDNLLREIHKAPLFKEPPVGNNPFESVVEKPAESVADKKTELLKSWVESYNQGQGFFTFDELHRKLGCSKIFAEVYLSELLQDGFIEKDYVHIQFRDSIQGFVLTSKAKIHAIQQGWITE</sequence>
<protein>
    <recommendedName>
        <fullName evidence="1">SEFIR domain-containing protein</fullName>
    </recommendedName>
</protein>
<dbReference type="SUPFAM" id="SSF52200">
    <property type="entry name" value="Toll/Interleukin receptor TIR domain"/>
    <property type="match status" value="1"/>
</dbReference>
<dbReference type="RefSeq" id="WP_053397205.1">
    <property type="nucleotide sequence ID" value="NZ_LHPJ01000032.1"/>
</dbReference>
<gene>
    <name evidence="2" type="ORF">AKJ17_18140</name>
</gene>
<accession>A0A0M0HJB6</accession>
<dbReference type="InterPro" id="IPR000157">
    <property type="entry name" value="TIR_dom"/>
</dbReference>
<keyword evidence="3" id="KW-1185">Reference proteome</keyword>
<dbReference type="OrthoDB" id="5149141at2"/>
<dbReference type="PROSITE" id="PS51534">
    <property type="entry name" value="SEFIR"/>
    <property type="match status" value="1"/>
</dbReference>
<feature type="domain" description="SEFIR" evidence="1">
    <location>
        <begin position="5"/>
        <end position="136"/>
    </location>
</feature>
<organism evidence="2 3">
    <name type="scientific">Vibrio nereis</name>
    <dbReference type="NCBI Taxonomy" id="693"/>
    <lineage>
        <taxon>Bacteria</taxon>
        <taxon>Pseudomonadati</taxon>
        <taxon>Pseudomonadota</taxon>
        <taxon>Gammaproteobacteria</taxon>
        <taxon>Vibrionales</taxon>
        <taxon>Vibrionaceae</taxon>
        <taxon>Vibrio</taxon>
    </lineage>
</organism>
<dbReference type="STRING" id="693.AKJ17_18140"/>
<dbReference type="EMBL" id="LHPJ01000032">
    <property type="protein sequence ID" value="KOO01877.1"/>
    <property type="molecule type" value="Genomic_DNA"/>
</dbReference>
<dbReference type="Proteomes" id="UP000037515">
    <property type="component" value="Unassembled WGS sequence"/>
</dbReference>
<evidence type="ECO:0000313" key="2">
    <source>
        <dbReference type="EMBL" id="KOO01877.1"/>
    </source>
</evidence>
<proteinExistence type="predicted"/>
<comment type="caution">
    <text evidence="2">The sequence shown here is derived from an EMBL/GenBank/DDBJ whole genome shotgun (WGS) entry which is preliminary data.</text>
</comment>
<dbReference type="Gene3D" id="3.40.50.10140">
    <property type="entry name" value="Toll/interleukin-1 receptor homology (TIR) domain"/>
    <property type="match status" value="1"/>
</dbReference>